<dbReference type="Proteomes" id="UP000541558">
    <property type="component" value="Unassembled WGS sequence"/>
</dbReference>
<dbReference type="OrthoDB" id="343070at2759"/>
<feature type="compositionally biased region" description="Basic residues" evidence="1">
    <location>
        <begin position="93"/>
        <end position="104"/>
    </location>
</feature>
<feature type="compositionally biased region" description="Basic and acidic residues" evidence="1">
    <location>
        <begin position="8"/>
        <end position="19"/>
    </location>
</feature>
<evidence type="ECO:0000313" key="2">
    <source>
        <dbReference type="EMBL" id="KAF5320014.1"/>
    </source>
</evidence>
<feature type="region of interest" description="Disordered" evidence="1">
    <location>
        <begin position="385"/>
        <end position="411"/>
    </location>
</feature>
<dbReference type="PROSITE" id="PS50293">
    <property type="entry name" value="TPR_REGION"/>
    <property type="match status" value="1"/>
</dbReference>
<name>A0A8H5BB18_9AGAR</name>
<keyword evidence="3" id="KW-1185">Reference proteome</keyword>
<gene>
    <name evidence="2" type="ORF">D9611_011094</name>
</gene>
<protein>
    <submittedName>
        <fullName evidence="2">Uncharacterized protein</fullName>
    </submittedName>
</protein>
<evidence type="ECO:0000313" key="3">
    <source>
        <dbReference type="Proteomes" id="UP000541558"/>
    </source>
</evidence>
<accession>A0A8H5BB18</accession>
<evidence type="ECO:0000256" key="1">
    <source>
        <dbReference type="SAM" id="MobiDB-lite"/>
    </source>
</evidence>
<sequence>MENEGKEEEGHEGGREERKRRVRYSGVRVCGRYLRRAIGRCSRRPSGSGAWRRVWEERVRSRKEGGEDEAHQDPASAVAGGYEEPISGESKKSGKVRSRSKSKSKSLSAAVTAAAGLGYDYDSGYMHSAREKDRDWDWERRGRGTGASERLGMNMTPVQDLAQCAQLKYERYPSLEPYRSLPATANAGRQAKSPAIIPSHRGLSVILRLVIEAPAFNISRKPSFVEPPAGPGADLPGSASVGQSTWARQPACTESKNQRASTKNLHENIFGVEEASFLSQYTQLQFQHMLYQYQRRQTGLLMSNESHLASLMTNIQRMHGDLERSAKISVLNLAGNANVSLQKELEAKELQGRLEQSRMTRESLVDAETSKKHLEDCLAYQPHQATELGVHERRPAPTTSRLPATPPRDGRLGIIYKQQGKYDDSLSFFDRILRNPPN</sequence>
<feature type="region of interest" description="Disordered" evidence="1">
    <location>
        <begin position="1"/>
        <end position="21"/>
    </location>
</feature>
<organism evidence="2 3">
    <name type="scientific">Ephemerocybe angulata</name>
    <dbReference type="NCBI Taxonomy" id="980116"/>
    <lineage>
        <taxon>Eukaryota</taxon>
        <taxon>Fungi</taxon>
        <taxon>Dikarya</taxon>
        <taxon>Basidiomycota</taxon>
        <taxon>Agaricomycotina</taxon>
        <taxon>Agaricomycetes</taxon>
        <taxon>Agaricomycetidae</taxon>
        <taxon>Agaricales</taxon>
        <taxon>Agaricineae</taxon>
        <taxon>Psathyrellaceae</taxon>
        <taxon>Ephemerocybe</taxon>
    </lineage>
</organism>
<dbReference type="AlphaFoldDB" id="A0A8H5BB18"/>
<proteinExistence type="predicted"/>
<feature type="compositionally biased region" description="Basic and acidic residues" evidence="1">
    <location>
        <begin position="53"/>
        <end position="72"/>
    </location>
</feature>
<feature type="region of interest" description="Disordered" evidence="1">
    <location>
        <begin position="227"/>
        <end position="260"/>
    </location>
</feature>
<feature type="compositionally biased region" description="Polar residues" evidence="1">
    <location>
        <begin position="240"/>
        <end position="260"/>
    </location>
</feature>
<dbReference type="EMBL" id="JAACJK010000172">
    <property type="protein sequence ID" value="KAF5320014.1"/>
    <property type="molecule type" value="Genomic_DNA"/>
</dbReference>
<comment type="caution">
    <text evidence="2">The sequence shown here is derived from an EMBL/GenBank/DDBJ whole genome shotgun (WGS) entry which is preliminary data.</text>
</comment>
<reference evidence="2 3" key="1">
    <citation type="journal article" date="2020" name="ISME J.">
        <title>Uncovering the hidden diversity of litter-decomposition mechanisms in mushroom-forming fungi.</title>
        <authorList>
            <person name="Floudas D."/>
            <person name="Bentzer J."/>
            <person name="Ahren D."/>
            <person name="Johansson T."/>
            <person name="Persson P."/>
            <person name="Tunlid A."/>
        </authorList>
    </citation>
    <scope>NUCLEOTIDE SEQUENCE [LARGE SCALE GENOMIC DNA]</scope>
    <source>
        <strain evidence="2 3">CBS 175.51</strain>
    </source>
</reference>
<feature type="region of interest" description="Disordered" evidence="1">
    <location>
        <begin position="41"/>
        <end position="107"/>
    </location>
</feature>